<dbReference type="SUPFAM" id="SSF54593">
    <property type="entry name" value="Glyoxalase/Bleomycin resistance protein/Dihydroxybiphenyl dioxygenase"/>
    <property type="match status" value="1"/>
</dbReference>
<dbReference type="InterPro" id="IPR029068">
    <property type="entry name" value="Glyas_Bleomycin-R_OHBP_Dase"/>
</dbReference>
<keyword evidence="3" id="KW-1185">Reference proteome</keyword>
<evidence type="ECO:0000313" key="3">
    <source>
        <dbReference type="Proteomes" id="UP000199092"/>
    </source>
</evidence>
<gene>
    <name evidence="2" type="ORF">SAMN04488543_1079</name>
</gene>
<dbReference type="PROSITE" id="PS51819">
    <property type="entry name" value="VOC"/>
    <property type="match status" value="1"/>
</dbReference>
<evidence type="ECO:0000259" key="1">
    <source>
        <dbReference type="PROSITE" id="PS51819"/>
    </source>
</evidence>
<dbReference type="InterPro" id="IPR037523">
    <property type="entry name" value="VOC_core"/>
</dbReference>
<dbReference type="CDD" id="cd07247">
    <property type="entry name" value="SgaA_N_like"/>
    <property type="match status" value="1"/>
</dbReference>
<feature type="domain" description="VOC" evidence="1">
    <location>
        <begin position="8"/>
        <end position="120"/>
    </location>
</feature>
<name>A0A1H1PGL0_9ACTN</name>
<dbReference type="AlphaFoldDB" id="A0A1H1PGL0"/>
<dbReference type="Pfam" id="PF00903">
    <property type="entry name" value="Glyoxalase"/>
    <property type="match status" value="1"/>
</dbReference>
<dbReference type="PANTHER" id="PTHR33993">
    <property type="entry name" value="GLYOXALASE-RELATED"/>
    <property type="match status" value="1"/>
</dbReference>
<dbReference type="Gene3D" id="3.10.180.10">
    <property type="entry name" value="2,3-Dihydroxybiphenyl 1,2-Dioxygenase, domain 1"/>
    <property type="match status" value="1"/>
</dbReference>
<dbReference type="STRING" id="546871.SAMN04488543_1079"/>
<protein>
    <recommendedName>
        <fullName evidence="1">VOC domain-containing protein</fullName>
    </recommendedName>
</protein>
<dbReference type="RefSeq" id="WP_091410848.1">
    <property type="nucleotide sequence ID" value="NZ_LT629749.1"/>
</dbReference>
<dbReference type="Proteomes" id="UP000199092">
    <property type="component" value="Chromosome I"/>
</dbReference>
<evidence type="ECO:0000313" key="2">
    <source>
        <dbReference type="EMBL" id="SDS10431.1"/>
    </source>
</evidence>
<dbReference type="OrthoDB" id="9793039at2"/>
<organism evidence="2 3">
    <name type="scientific">Friedmanniella luteola</name>
    <dbReference type="NCBI Taxonomy" id="546871"/>
    <lineage>
        <taxon>Bacteria</taxon>
        <taxon>Bacillati</taxon>
        <taxon>Actinomycetota</taxon>
        <taxon>Actinomycetes</taxon>
        <taxon>Propionibacteriales</taxon>
        <taxon>Nocardioidaceae</taxon>
        <taxon>Friedmanniella</taxon>
    </lineage>
</organism>
<reference evidence="2 3" key="1">
    <citation type="submission" date="2016-10" db="EMBL/GenBank/DDBJ databases">
        <authorList>
            <person name="de Groot N.N."/>
        </authorList>
    </citation>
    <scope>NUCLEOTIDE SEQUENCE [LARGE SCALE GENOMIC DNA]</scope>
    <source>
        <strain evidence="2 3">DSM 21741</strain>
    </source>
</reference>
<dbReference type="InterPro" id="IPR052164">
    <property type="entry name" value="Anthracycline_SecMetBiosynth"/>
</dbReference>
<dbReference type="InterPro" id="IPR004360">
    <property type="entry name" value="Glyas_Fos-R_dOase_dom"/>
</dbReference>
<proteinExistence type="predicted"/>
<sequence length="121" mass="13280">MTSPTHGWICYLEIPADDVPRSSAFYRDSFGWRLRQHDDGTVAFDDGREGRVVSGMWVTGRPPMAEPGIVISIMVDDVVAASARIEDSGGVIVRPFDPDGAEKIAWFRDPGGNVLGIYQEP</sequence>
<accession>A0A1H1PGL0</accession>
<dbReference type="EMBL" id="LT629749">
    <property type="protein sequence ID" value="SDS10431.1"/>
    <property type="molecule type" value="Genomic_DNA"/>
</dbReference>